<evidence type="ECO:0000313" key="1">
    <source>
        <dbReference type="EMBL" id="QBK29781.1"/>
    </source>
</evidence>
<dbReference type="KEGG" id="rpod:E0E05_03700"/>
<protein>
    <submittedName>
        <fullName evidence="1">Uncharacterized protein</fullName>
    </submittedName>
</protein>
<dbReference type="Proteomes" id="UP000293719">
    <property type="component" value="Chromosome"/>
</dbReference>
<proteinExistence type="predicted"/>
<dbReference type="GeneID" id="90766391"/>
<dbReference type="EMBL" id="CP036532">
    <property type="protein sequence ID" value="QBK29781.1"/>
    <property type="molecule type" value="Genomic_DNA"/>
</dbReference>
<evidence type="ECO:0000313" key="2">
    <source>
        <dbReference type="Proteomes" id="UP000293719"/>
    </source>
</evidence>
<reference evidence="1 2" key="1">
    <citation type="journal article" date="2017" name="Int. J. Syst. Evol. Microbiol.">
        <title>Roseitalea porphyridii gen. nov., sp. nov., isolated from a red alga, and reclassification of Hoeflea suaedae Chung et al. 2013 as Pseudohoeflea suaedae gen. nov., comb. nov.</title>
        <authorList>
            <person name="Hyeon J.W."/>
            <person name="Jeong S.E."/>
            <person name="Baek K."/>
            <person name="Jeon C.O."/>
        </authorList>
    </citation>
    <scope>NUCLEOTIDE SEQUENCE [LARGE SCALE GENOMIC DNA]</scope>
    <source>
        <strain evidence="1 2">MA7-20</strain>
    </source>
</reference>
<dbReference type="RefSeq" id="WP_131615496.1">
    <property type="nucleotide sequence ID" value="NZ_CP036532.1"/>
</dbReference>
<dbReference type="AlphaFoldDB" id="A0A4P6UXI4"/>
<keyword evidence="2" id="KW-1185">Reference proteome</keyword>
<sequence length="392" mass="43281">MAKAANFTQGGDAQAIQRIANSYYGSYRNMFEVHGWDAPGNKMMISAPGLIVRDYGSIQRFEELHAPGELMSPMEAIYSDPPNVWLTSFYGFRPEEWGLLGFADEGRRKSFLDGSRPGVLVVVYGAGKASKDDLGQVIGIQQCSHRLGHTRQFMAPHEWDAKERDPERTGKWNFAVKATRAWRVTPESRMDVREFAPKATSSGAWQHIGARGVRLSRQEALNILNLDLQEVDVYGENPIIGSTPGTAKEILAPSKAGPVSQNPFVTRESEGPKHLYVLTLRGDADVFLGEPARGRMIVKAGFSKSPQTRCDDHNRALPRGAYRWEVLYSGVLSGFDPHPSSNHAKAGERAMQEVLCRQPAGASLGGEFFLAGPDLIDEAWQKGNLTAKDHKQ</sequence>
<name>A0A4P6UXI4_9HYPH</name>
<dbReference type="OrthoDB" id="7874519at2"/>
<accession>A0A4P6UXI4</accession>
<organism evidence="1 2">
    <name type="scientific">Roseitalea porphyridii</name>
    <dbReference type="NCBI Taxonomy" id="1852022"/>
    <lineage>
        <taxon>Bacteria</taxon>
        <taxon>Pseudomonadati</taxon>
        <taxon>Pseudomonadota</taxon>
        <taxon>Alphaproteobacteria</taxon>
        <taxon>Hyphomicrobiales</taxon>
        <taxon>Ahrensiaceae</taxon>
        <taxon>Roseitalea</taxon>
    </lineage>
</organism>
<gene>
    <name evidence="1" type="ORF">E0E05_03700</name>
</gene>